<dbReference type="PANTHER" id="PTHR13586">
    <property type="entry name" value="SCD6 PROTEIN-RELATED"/>
    <property type="match status" value="1"/>
</dbReference>
<evidence type="ECO:0000256" key="2">
    <source>
        <dbReference type="SAM" id="MobiDB-lite"/>
    </source>
</evidence>
<dbReference type="OrthoDB" id="21539at2759"/>
<feature type="compositionally biased region" description="Low complexity" evidence="2">
    <location>
        <begin position="259"/>
        <end position="276"/>
    </location>
</feature>
<dbReference type="InParanoid" id="G7DXT0"/>
<evidence type="ECO:0000313" key="7">
    <source>
        <dbReference type="Proteomes" id="UP000009131"/>
    </source>
</evidence>
<feature type="compositionally biased region" description="Basic residues" evidence="2">
    <location>
        <begin position="395"/>
        <end position="407"/>
    </location>
</feature>
<evidence type="ECO:0000259" key="4">
    <source>
        <dbReference type="PROSITE" id="PS51513"/>
    </source>
</evidence>
<evidence type="ECO:0000256" key="1">
    <source>
        <dbReference type="PROSITE-ProRule" id="PRU00846"/>
    </source>
</evidence>
<dbReference type="InterPro" id="IPR047575">
    <property type="entry name" value="Sm"/>
</dbReference>
<dbReference type="GO" id="GO:0034063">
    <property type="term" value="P:stress granule assembly"/>
    <property type="evidence" value="ECO:0007669"/>
    <property type="project" value="TreeGrafter"/>
</dbReference>
<dbReference type="GO" id="GO:0033962">
    <property type="term" value="P:P-body assembly"/>
    <property type="evidence" value="ECO:0007669"/>
    <property type="project" value="TreeGrafter"/>
</dbReference>
<dbReference type="Pfam" id="PF12701">
    <property type="entry name" value="LSM14"/>
    <property type="match status" value="1"/>
</dbReference>
<evidence type="ECO:0000259" key="3">
    <source>
        <dbReference type="PROSITE" id="PS51512"/>
    </source>
</evidence>
<feature type="domain" description="Sm" evidence="5">
    <location>
        <begin position="1"/>
        <end position="81"/>
    </location>
</feature>
<dbReference type="HOGENOM" id="CLU_019221_4_1_1"/>
<dbReference type="SUPFAM" id="SSF50182">
    <property type="entry name" value="Sm-like ribonucleoproteins"/>
    <property type="match status" value="1"/>
</dbReference>
<feature type="compositionally biased region" description="Pro residues" evidence="2">
    <location>
        <begin position="205"/>
        <end position="214"/>
    </location>
</feature>
<name>G7DXT0_MIXOS</name>
<dbReference type="PANTHER" id="PTHR13586:SF0">
    <property type="entry name" value="TRAILER HITCH, ISOFORM H"/>
    <property type="match status" value="1"/>
</dbReference>
<feature type="short sequence motif" description="FFD box" evidence="1">
    <location>
        <begin position="347"/>
        <end position="363"/>
    </location>
</feature>
<feature type="region of interest" description="Disordered" evidence="2">
    <location>
        <begin position="390"/>
        <end position="416"/>
    </location>
</feature>
<feature type="compositionally biased region" description="Pro residues" evidence="2">
    <location>
        <begin position="103"/>
        <end position="120"/>
    </location>
</feature>
<dbReference type="PROSITE" id="PS51512">
    <property type="entry name" value="DFDF"/>
    <property type="match status" value="1"/>
</dbReference>
<dbReference type="PROSITE" id="PS51513">
    <property type="entry name" value="FFD"/>
    <property type="match status" value="1"/>
</dbReference>
<proteinExistence type="predicted"/>
<evidence type="ECO:0008006" key="8">
    <source>
        <dbReference type="Google" id="ProtNLM"/>
    </source>
</evidence>
<dbReference type="SMART" id="SM01199">
    <property type="entry name" value="FDF"/>
    <property type="match status" value="1"/>
</dbReference>
<reference evidence="6 7" key="1">
    <citation type="journal article" date="2011" name="J. Gen. Appl. Microbiol.">
        <title>Draft genome sequencing of the enigmatic basidiomycete Mixia osmundae.</title>
        <authorList>
            <person name="Nishida H."/>
            <person name="Nagatsuka Y."/>
            <person name="Sugiyama J."/>
        </authorList>
    </citation>
    <scope>NUCLEOTIDE SEQUENCE [LARGE SCALE GENOMIC DNA]</scope>
    <source>
        <strain evidence="7">CBS 9802 / IAM 14324 / JCM 22182 / KY 12970</strain>
    </source>
</reference>
<feature type="domain" description="DFDF" evidence="3">
    <location>
        <begin position="310"/>
        <end position="346"/>
    </location>
</feature>
<dbReference type="SMART" id="SM01271">
    <property type="entry name" value="LSM14"/>
    <property type="match status" value="1"/>
</dbReference>
<evidence type="ECO:0000313" key="6">
    <source>
        <dbReference type="EMBL" id="GAA95390.1"/>
    </source>
</evidence>
<dbReference type="STRING" id="764103.G7DXT0"/>
<dbReference type="FunCoup" id="G7DXT0">
    <property type="interactions" value="208"/>
</dbReference>
<dbReference type="InterPro" id="IPR010920">
    <property type="entry name" value="LSM_dom_sf"/>
</dbReference>
<dbReference type="GO" id="GO:0000932">
    <property type="term" value="C:P-body"/>
    <property type="evidence" value="ECO:0007669"/>
    <property type="project" value="TreeGrafter"/>
</dbReference>
<feature type="compositionally biased region" description="Polar residues" evidence="2">
    <location>
        <begin position="163"/>
        <end position="172"/>
    </location>
</feature>
<dbReference type="GO" id="GO:0003729">
    <property type="term" value="F:mRNA binding"/>
    <property type="evidence" value="ECO:0007669"/>
    <property type="project" value="TreeGrafter"/>
</dbReference>
<dbReference type="InterPro" id="IPR025609">
    <property type="entry name" value="Lsm14-like_N"/>
</dbReference>
<comment type="caution">
    <text evidence="6">The sequence shown here is derived from an EMBL/GenBank/DDBJ whole genome shotgun (WGS) entry which is preliminary data.</text>
</comment>
<dbReference type="InterPro" id="IPR025761">
    <property type="entry name" value="FFD_box"/>
</dbReference>
<protein>
    <recommendedName>
        <fullName evidence="8">DFDF domain-containing protein</fullName>
    </recommendedName>
</protein>
<gene>
    <name evidence="6" type="primary">Mo02044</name>
    <name evidence="6" type="ORF">E5Q_02044</name>
</gene>
<dbReference type="InterPro" id="IPR019050">
    <property type="entry name" value="FDF_dom"/>
</dbReference>
<feature type="compositionally biased region" description="Low complexity" evidence="2">
    <location>
        <begin position="79"/>
        <end position="102"/>
    </location>
</feature>
<dbReference type="Gene3D" id="2.30.30.100">
    <property type="match status" value="1"/>
</dbReference>
<dbReference type="InterPro" id="IPR025762">
    <property type="entry name" value="DFDF"/>
</dbReference>
<evidence type="ECO:0000259" key="5">
    <source>
        <dbReference type="PROSITE" id="PS52002"/>
    </source>
</evidence>
<dbReference type="EMBL" id="BABT02000061">
    <property type="protein sequence ID" value="GAA95390.1"/>
    <property type="molecule type" value="Genomic_DNA"/>
</dbReference>
<sequence length="416" mass="43920">MAAPFIGSQISLISASNIRYRGTLTAIDPVAATLTLTNVTSLGTEGRQADPSREIPAGKDVYEYVLFKASEVKDISIEQQPPAAPAAQAPQDPAILTTTAPPQARPPAQQPQARPPPQQPLAPQQQQQQQRTPAQQAHPQPSAPIQPKFAQYVHPGHMPYQPGQPQTATMRPSQPAPPLQQSRPNGSARGPLPAQPTPANQAAPAPTPVVPPAPRTMAQIAAGVKASPAAPAVPRAATAANVGPPIESLASGVGQMTMQDQSAAQRQQRAPQQDPGTGRGRGRGRGRGHPGIGAEATNGRGGGSRRAPQAPARPVDVPATEFDFQESNAKFSKDAAPDLVTIPADETFYDKKSSFFDDISTEIKERAINNEQRFDRNAERNKNLNTFGEAGVANRGRRGGFRGRGARGRAAAIVRQ</sequence>
<dbReference type="PROSITE" id="PS52002">
    <property type="entry name" value="SM"/>
    <property type="match status" value="1"/>
</dbReference>
<accession>G7DXT0</accession>
<feature type="domain" description="FFD box profile" evidence="4">
    <location>
        <begin position="347"/>
        <end position="363"/>
    </location>
</feature>
<reference evidence="6 7" key="2">
    <citation type="journal article" date="2012" name="Open Biol.">
        <title>Characteristics of nucleosomes and linker DNA regions on the genome of the basidiomycete Mixia osmundae revealed by mono- and dinucleosome mapping.</title>
        <authorList>
            <person name="Nishida H."/>
            <person name="Kondo S."/>
            <person name="Matsumoto T."/>
            <person name="Suzuki Y."/>
            <person name="Yoshikawa H."/>
            <person name="Taylor T.D."/>
            <person name="Sugiyama J."/>
        </authorList>
    </citation>
    <scope>NUCLEOTIDE SEQUENCE [LARGE SCALE GENOMIC DNA]</scope>
    <source>
        <strain evidence="7">CBS 9802 / IAM 14324 / JCM 22182 / KY 12970</strain>
    </source>
</reference>
<keyword evidence="7" id="KW-1185">Reference proteome</keyword>
<feature type="compositionally biased region" description="Low complexity" evidence="2">
    <location>
        <begin position="121"/>
        <end position="147"/>
    </location>
</feature>
<dbReference type="AlphaFoldDB" id="G7DXT0"/>
<dbReference type="Proteomes" id="UP000009131">
    <property type="component" value="Unassembled WGS sequence"/>
</dbReference>
<organism evidence="6 7">
    <name type="scientific">Mixia osmundae (strain CBS 9802 / IAM 14324 / JCM 22182 / KY 12970)</name>
    <dbReference type="NCBI Taxonomy" id="764103"/>
    <lineage>
        <taxon>Eukaryota</taxon>
        <taxon>Fungi</taxon>
        <taxon>Dikarya</taxon>
        <taxon>Basidiomycota</taxon>
        <taxon>Pucciniomycotina</taxon>
        <taxon>Mixiomycetes</taxon>
        <taxon>Mixiales</taxon>
        <taxon>Mixiaceae</taxon>
        <taxon>Mixia</taxon>
    </lineage>
</organism>
<dbReference type="eggNOG" id="KOG1073">
    <property type="taxonomic scope" value="Eukaryota"/>
</dbReference>
<feature type="region of interest" description="Disordered" evidence="2">
    <location>
        <begin position="76"/>
        <end position="315"/>
    </location>
</feature>
<feature type="compositionally biased region" description="Low complexity" evidence="2">
    <location>
        <begin position="221"/>
        <end position="242"/>
    </location>
</feature>